<protein>
    <submittedName>
        <fullName evidence="1">Membrane dipeptidase</fullName>
        <ecNumber evidence="1">3.4.13.19</ecNumber>
    </submittedName>
</protein>
<name>D0LSQ3_HALO1</name>
<dbReference type="AlphaFoldDB" id="D0LSQ3"/>
<organism evidence="1 2">
    <name type="scientific">Haliangium ochraceum (strain DSM 14365 / JCM 11303 / SMP-2)</name>
    <dbReference type="NCBI Taxonomy" id="502025"/>
    <lineage>
        <taxon>Bacteria</taxon>
        <taxon>Pseudomonadati</taxon>
        <taxon>Myxococcota</taxon>
        <taxon>Polyangia</taxon>
        <taxon>Haliangiales</taxon>
        <taxon>Kofleriaceae</taxon>
        <taxon>Haliangium</taxon>
    </lineage>
</organism>
<dbReference type="PROSITE" id="PS51365">
    <property type="entry name" value="RENAL_DIPEPTIDASE_2"/>
    <property type="match status" value="1"/>
</dbReference>
<dbReference type="InterPro" id="IPR032466">
    <property type="entry name" value="Metal_Hydrolase"/>
</dbReference>
<dbReference type="EC" id="3.4.13.19" evidence="1"/>
<keyword evidence="1" id="KW-0378">Hydrolase</keyword>
<dbReference type="HOGENOM" id="CLU_031404_2_1_7"/>
<dbReference type="Proteomes" id="UP000001880">
    <property type="component" value="Chromosome"/>
</dbReference>
<dbReference type="eggNOG" id="COG2355">
    <property type="taxonomic scope" value="Bacteria"/>
</dbReference>
<dbReference type="OrthoDB" id="9804920at2"/>
<dbReference type="GO" id="GO:0006508">
    <property type="term" value="P:proteolysis"/>
    <property type="evidence" value="ECO:0007669"/>
    <property type="project" value="InterPro"/>
</dbReference>
<dbReference type="EMBL" id="CP001804">
    <property type="protein sequence ID" value="ACY17275.1"/>
    <property type="molecule type" value="Genomic_DNA"/>
</dbReference>
<dbReference type="Gene3D" id="3.20.20.140">
    <property type="entry name" value="Metal-dependent hydrolases"/>
    <property type="match status" value="1"/>
</dbReference>
<sequence>MNLDEARALHDQVAVVDLHADTPKLMHWLGLDLADAHERPMPGPLNYVGHVDIPRMRAGGVSAQVFGMWTWPYPQRGCAASVHAQLDALDTALRKNADDLAFAPALEDVAAARARGAIAVVPAIEGGQALEGDLDNVSRFAARGVRSIGLLHFSRNQLGAPAYGTGSDNQQGLTDFGREVVREMNRLGMIVDLAHINRKGFFEAIEHTQAPVMVTHTGVLGVHRSWRNIDDAQLRAVADTGGCVGVIFAKRFLGGNDIEFVVDHLVHIIDVAGEDVAALGSDFDGLVVPARGLDDVADMPKLTAALARRGLSEAVLSKVLGGNALRVFGDVPPRGLPAGAASVSASASASASADD</sequence>
<evidence type="ECO:0000313" key="2">
    <source>
        <dbReference type="Proteomes" id="UP000001880"/>
    </source>
</evidence>
<dbReference type="GO" id="GO:0070573">
    <property type="term" value="F:metallodipeptidase activity"/>
    <property type="evidence" value="ECO:0007669"/>
    <property type="project" value="InterPro"/>
</dbReference>
<dbReference type="STRING" id="502025.Hoch_4785"/>
<dbReference type="KEGG" id="hoh:Hoch_4785"/>
<keyword evidence="2" id="KW-1185">Reference proteome</keyword>
<dbReference type="InterPro" id="IPR008257">
    <property type="entry name" value="Pept_M19"/>
</dbReference>
<keyword evidence="1" id="KW-0645">Protease</keyword>
<accession>D0LSQ3</accession>
<dbReference type="PANTHER" id="PTHR10443">
    <property type="entry name" value="MICROSOMAL DIPEPTIDASE"/>
    <property type="match status" value="1"/>
</dbReference>
<dbReference type="CDD" id="cd01301">
    <property type="entry name" value="rDP_like"/>
    <property type="match status" value="1"/>
</dbReference>
<evidence type="ECO:0000313" key="1">
    <source>
        <dbReference type="EMBL" id="ACY17275.1"/>
    </source>
</evidence>
<dbReference type="RefSeq" id="WP_012829873.1">
    <property type="nucleotide sequence ID" value="NC_013440.1"/>
</dbReference>
<reference evidence="1 2" key="1">
    <citation type="journal article" date="2010" name="Stand. Genomic Sci.">
        <title>Complete genome sequence of Haliangium ochraceum type strain (SMP-2).</title>
        <authorList>
            <consortium name="US DOE Joint Genome Institute (JGI-PGF)"/>
            <person name="Ivanova N."/>
            <person name="Daum C."/>
            <person name="Lang E."/>
            <person name="Abt B."/>
            <person name="Kopitz M."/>
            <person name="Saunders E."/>
            <person name="Lapidus A."/>
            <person name="Lucas S."/>
            <person name="Glavina Del Rio T."/>
            <person name="Nolan M."/>
            <person name="Tice H."/>
            <person name="Copeland A."/>
            <person name="Cheng J.F."/>
            <person name="Chen F."/>
            <person name="Bruce D."/>
            <person name="Goodwin L."/>
            <person name="Pitluck S."/>
            <person name="Mavromatis K."/>
            <person name="Pati A."/>
            <person name="Mikhailova N."/>
            <person name="Chen A."/>
            <person name="Palaniappan K."/>
            <person name="Land M."/>
            <person name="Hauser L."/>
            <person name="Chang Y.J."/>
            <person name="Jeffries C.D."/>
            <person name="Detter J.C."/>
            <person name="Brettin T."/>
            <person name="Rohde M."/>
            <person name="Goker M."/>
            <person name="Bristow J."/>
            <person name="Markowitz V."/>
            <person name="Eisen J.A."/>
            <person name="Hugenholtz P."/>
            <person name="Kyrpides N.C."/>
            <person name="Klenk H.P."/>
        </authorList>
    </citation>
    <scope>NUCLEOTIDE SEQUENCE [LARGE SCALE GENOMIC DNA]</scope>
    <source>
        <strain evidence="2">DSM 14365 / CIP 107738 / JCM 11303 / AJ 13395 / SMP-2</strain>
    </source>
</reference>
<dbReference type="PANTHER" id="PTHR10443:SF12">
    <property type="entry name" value="DIPEPTIDASE"/>
    <property type="match status" value="1"/>
</dbReference>
<dbReference type="Pfam" id="PF01244">
    <property type="entry name" value="Peptidase_M19"/>
    <property type="match status" value="1"/>
</dbReference>
<dbReference type="SUPFAM" id="SSF51556">
    <property type="entry name" value="Metallo-dependent hydrolases"/>
    <property type="match status" value="1"/>
</dbReference>
<proteinExistence type="predicted"/>
<keyword evidence="1" id="KW-0224">Dipeptidase</keyword>
<gene>
    <name evidence="1" type="ordered locus">Hoch_4785</name>
</gene>